<keyword evidence="5" id="KW-1185">Reference proteome</keyword>
<feature type="region of interest" description="Disordered" evidence="1">
    <location>
        <begin position="170"/>
        <end position="282"/>
    </location>
</feature>
<dbReference type="EMBL" id="LHPF02000003">
    <property type="protein sequence ID" value="PSC75047.1"/>
    <property type="molecule type" value="Genomic_DNA"/>
</dbReference>
<dbReference type="AlphaFoldDB" id="A0A2P6VLW7"/>
<feature type="compositionally biased region" description="Low complexity" evidence="1">
    <location>
        <begin position="214"/>
        <end position="244"/>
    </location>
</feature>
<dbReference type="Pfam" id="PF09747">
    <property type="entry name" value="CCD97-like_C"/>
    <property type="match status" value="1"/>
</dbReference>
<dbReference type="Proteomes" id="UP000239649">
    <property type="component" value="Unassembled WGS sequence"/>
</dbReference>
<dbReference type="InterPro" id="IPR040233">
    <property type="entry name" value="CCD97-like_C"/>
</dbReference>
<feature type="domain" description="CCD97-like C-terminal" evidence="3">
    <location>
        <begin position="104"/>
        <end position="341"/>
    </location>
</feature>
<dbReference type="InterPro" id="IPR049625">
    <property type="entry name" value="Glyco_transf_61_cat"/>
</dbReference>
<protein>
    <submittedName>
        <fullName evidence="4">Coiled-coil domain-containing 97 isoform B</fullName>
    </submittedName>
</protein>
<evidence type="ECO:0000313" key="5">
    <source>
        <dbReference type="Proteomes" id="UP000239649"/>
    </source>
</evidence>
<feature type="domain" description="Glycosyltransferase 61 catalytic" evidence="2">
    <location>
        <begin position="978"/>
        <end position="1062"/>
    </location>
</feature>
<proteinExistence type="predicted"/>
<evidence type="ECO:0000313" key="4">
    <source>
        <dbReference type="EMBL" id="PSC75047.1"/>
    </source>
</evidence>
<feature type="compositionally biased region" description="Gly residues" evidence="1">
    <location>
        <begin position="245"/>
        <end position="259"/>
    </location>
</feature>
<dbReference type="PANTHER" id="PTHR31840:SF1">
    <property type="entry name" value="COILED-COIL DOMAIN-CONTAINING PROTEIN 97"/>
    <property type="match status" value="1"/>
</dbReference>
<dbReference type="InterPro" id="IPR018613">
    <property type="entry name" value="Ccdc97-like"/>
</dbReference>
<feature type="domain" description="Glycosyltransferase 61 catalytic" evidence="2">
    <location>
        <begin position="450"/>
        <end position="663"/>
    </location>
</feature>
<comment type="caution">
    <text evidence="4">The sequence shown here is derived from an EMBL/GenBank/DDBJ whole genome shotgun (WGS) entry which is preliminary data.</text>
</comment>
<evidence type="ECO:0000259" key="2">
    <source>
        <dbReference type="Pfam" id="PF04577"/>
    </source>
</evidence>
<name>A0A2P6VLW7_9CHLO</name>
<reference evidence="4 5" key="1">
    <citation type="journal article" date="2018" name="Plant J.">
        <title>Genome sequences of Chlorella sorokiniana UTEX 1602 and Micractinium conductrix SAG 241.80: implications to maltose excretion by a green alga.</title>
        <authorList>
            <person name="Arriola M.B."/>
            <person name="Velmurugan N."/>
            <person name="Zhang Y."/>
            <person name="Plunkett M.H."/>
            <person name="Hondzo H."/>
            <person name="Barney B.M."/>
        </authorList>
    </citation>
    <scope>NUCLEOTIDE SEQUENCE [LARGE SCALE GENOMIC DNA]</scope>
    <source>
        <strain evidence="4 5">SAG 241.80</strain>
    </source>
</reference>
<dbReference type="Pfam" id="PF04577">
    <property type="entry name" value="Glyco_transf_61"/>
    <property type="match status" value="2"/>
</dbReference>
<accession>A0A2P6VLW7</accession>
<dbReference type="PANTHER" id="PTHR31840">
    <property type="entry name" value="COILED-COIL DOMAIN-CONTAINING PROTEIN 97"/>
    <property type="match status" value="1"/>
</dbReference>
<organism evidence="4 5">
    <name type="scientific">Micractinium conductrix</name>
    <dbReference type="NCBI Taxonomy" id="554055"/>
    <lineage>
        <taxon>Eukaryota</taxon>
        <taxon>Viridiplantae</taxon>
        <taxon>Chlorophyta</taxon>
        <taxon>core chlorophytes</taxon>
        <taxon>Trebouxiophyceae</taxon>
        <taxon>Chlorellales</taxon>
        <taxon>Chlorellaceae</taxon>
        <taxon>Chlorella clade</taxon>
        <taxon>Micractinium</taxon>
    </lineage>
</organism>
<sequence>MGNDTHSLPQGAIEAISARLAVLPDLRLPAQLRNSGAGEQRRADYLHTLLLHDPGVFLERHGDSLTSSERTQFQPLRGDYEVDFYLRQLEEADDEERRGQVAKNRRLAHMQRLERDSAYFSEKEMRDRQPGLWQHFIGQFQQPVLPDAPRDDCQAGCVLAESIMAQQEELGMRERAAAQQRQWRAAESEEESSEEEEAGEEEEFEGGRRGGANGTQQQVQQVQAQQQQQYAQQQRQQQPAQPGGDTPGGGAQQGDGEGSGAAEQGEGKEAAAGEEEGPSYVHIPPEEQRENAAAFLDLMKQRFLAGQEVGVDYATIDADAELDEDWAVQAGRDAEDKYFDDVSHFCPPLTLPNATDETPRTCTFHDLYLWGGRAYYLSEGAPGAGWEVQLSFQSLPLPAPTQLLLAGGGRPAPAVQETVPLAYFWKARTVLPTPAAPCNSTSLLPGSANYYHFQAEWVPLLSMTLCEQFGHCDQHSQRSRLRIIDVHPGPCHQQERYPCWYAESMACLSDHPLRHIGGTTLRDRLVHVETAWMGVGPRCRGIVHGCYQPTSPRLPPTPPLVAHWRGQLARCLGFDGAATAPLRPLRLMVVDREFGNSRSMLNTNSLLRALRRAYPADEVEVELAYMESLTLAQQAALWSRASVVLHVHGATIANYWAAPRGAVTIQLTPVPRIWNPAGYTRAMVTEGERDLAGTTDLTVLDWVNSDPTRLHLPSGAAAALAAGRPDVAAFMAEGGPDWLSFAANFSCPDSLGAGRHRACVDLLREVNMEAPVGVVLGLVDTAIAPDKDVHFAAFDRKRNIPASITGDQLRELVPAAAPRVIVPIAHLHPLSLVQGDCDTKRYVNWGDFMTETLINDWMFRCEQMGFCSYAGRSRLQIVDLQWRGNCNQREAYPTWFEEVASCVSAHPLRHINGSAWAGSVVHVGTAWMGVGPRCRSHRGVCHDPQARGKLPPTLELLAAWRETLGQCMSLPPASAAAPLDPARILLVDRPWFANRHLVNVNSLLRALRQRYSRRRVEVELAYMEDLTPSEQLNLWAKQTVVVHVHGSVLGHWQVLPKHAVVVQISPINNTYDDASFGDYLQKDWAGVNDVRWLPLVNSDPRNLHLITDVKPLDGPRFANFTAEEKLALLRADCAALPAWHRGACNNTRLFGFNLHVKPGELTAVVDQALEVAFSSQGRPLPADLLAVAAGEGAAVPRLLAGVNDVAAEVARSPVRLAAPLLLVGAALLALTAPRLGRNTRR</sequence>
<feature type="compositionally biased region" description="Acidic residues" evidence="1">
    <location>
        <begin position="188"/>
        <end position="204"/>
    </location>
</feature>
<gene>
    <name evidence="4" type="ORF">C2E20_1736</name>
</gene>
<dbReference type="GO" id="GO:0016757">
    <property type="term" value="F:glycosyltransferase activity"/>
    <property type="evidence" value="ECO:0007669"/>
    <property type="project" value="InterPro"/>
</dbReference>
<dbReference type="STRING" id="554055.A0A2P6VLW7"/>
<dbReference type="OrthoDB" id="513010at2759"/>
<evidence type="ECO:0000256" key="1">
    <source>
        <dbReference type="SAM" id="MobiDB-lite"/>
    </source>
</evidence>
<evidence type="ECO:0000259" key="3">
    <source>
        <dbReference type="Pfam" id="PF09747"/>
    </source>
</evidence>